<dbReference type="PIRSF" id="PIRSF036990">
    <property type="entry name" value="UCP036990_CBS_BON"/>
    <property type="match status" value="1"/>
</dbReference>
<accession>A0ABP9I5N0</accession>
<name>A0ABP9I5N0_9ACTN</name>
<feature type="domain" description="CBS" evidence="4">
    <location>
        <begin position="93"/>
        <end position="153"/>
    </location>
</feature>
<dbReference type="InterPro" id="IPR000644">
    <property type="entry name" value="CBS_dom"/>
</dbReference>
<dbReference type="PANTHER" id="PTHR43080">
    <property type="entry name" value="CBS DOMAIN-CONTAINING PROTEIN CBSX3, MITOCHONDRIAL"/>
    <property type="match status" value="1"/>
</dbReference>
<keyword evidence="6" id="KW-1185">Reference proteome</keyword>
<dbReference type="SMART" id="SM00116">
    <property type="entry name" value="CBS"/>
    <property type="match status" value="2"/>
</dbReference>
<proteinExistence type="predicted"/>
<dbReference type="PANTHER" id="PTHR43080:SF29">
    <property type="entry name" value="OS02G0818000 PROTEIN"/>
    <property type="match status" value="1"/>
</dbReference>
<dbReference type="EMBL" id="BAABHS010000036">
    <property type="protein sequence ID" value="GAA4988661.1"/>
    <property type="molecule type" value="Genomic_DNA"/>
</dbReference>
<evidence type="ECO:0000259" key="3">
    <source>
        <dbReference type="PROSITE" id="PS50914"/>
    </source>
</evidence>
<sequence length="238" mass="25936">MGHQLVRSVMTTDVVTIDPDAHFTDIVRTLRSARISAVPVAAADGRILGVVSEADLLRKEAHADDACRAPARRLFGGRGTADKSRAEVARDLMTSPAVTIRADGTVVDAARLMERRGVKRLPVVDADGRLEGVVSRCDLLRVFLRGDREIHDEIVGDVLRRALWINPATVSVTVDAGRVHLAGSLETRSLVPLVVRLCRAVDGVVGVTHDLRYDYDDTHVRPGSRGPRGITDTWMARL</sequence>
<comment type="caution">
    <text evidence="5">The sequence shown here is derived from an EMBL/GenBank/DDBJ whole genome shotgun (WGS) entry which is preliminary data.</text>
</comment>
<dbReference type="InterPro" id="IPR051257">
    <property type="entry name" value="Diverse_CBS-Domain"/>
</dbReference>
<dbReference type="Proteomes" id="UP001500466">
    <property type="component" value="Unassembled WGS sequence"/>
</dbReference>
<protein>
    <submittedName>
        <fullName evidence="5">CBS domain-containing protein</fullName>
    </submittedName>
</protein>
<dbReference type="CDD" id="cd04586">
    <property type="entry name" value="CBS_pair_BON_assoc"/>
    <property type="match status" value="1"/>
</dbReference>
<dbReference type="InterPro" id="IPR017080">
    <property type="entry name" value="UCP036990_CBS_BON"/>
</dbReference>
<dbReference type="PROSITE" id="PS51371">
    <property type="entry name" value="CBS"/>
    <property type="match status" value="2"/>
</dbReference>
<dbReference type="InterPro" id="IPR046342">
    <property type="entry name" value="CBS_dom_sf"/>
</dbReference>
<dbReference type="Gene3D" id="3.30.1340.30">
    <property type="match status" value="1"/>
</dbReference>
<feature type="domain" description="CBS" evidence="4">
    <location>
        <begin position="10"/>
        <end position="66"/>
    </location>
</feature>
<dbReference type="PROSITE" id="PS50914">
    <property type="entry name" value="BON"/>
    <property type="match status" value="1"/>
</dbReference>
<dbReference type="SUPFAM" id="SSF54631">
    <property type="entry name" value="CBS-domain pair"/>
    <property type="match status" value="1"/>
</dbReference>
<evidence type="ECO:0000256" key="1">
    <source>
        <dbReference type="ARBA" id="ARBA00023122"/>
    </source>
</evidence>
<reference evidence="6" key="1">
    <citation type="journal article" date="2019" name="Int. J. Syst. Evol. Microbiol.">
        <title>The Global Catalogue of Microorganisms (GCM) 10K type strain sequencing project: providing services to taxonomists for standard genome sequencing and annotation.</title>
        <authorList>
            <consortium name="The Broad Institute Genomics Platform"/>
            <consortium name="The Broad Institute Genome Sequencing Center for Infectious Disease"/>
            <person name="Wu L."/>
            <person name="Ma J."/>
        </authorList>
    </citation>
    <scope>NUCLEOTIDE SEQUENCE [LARGE SCALE GENOMIC DNA]</scope>
    <source>
        <strain evidence="6">JCM 17986</strain>
    </source>
</reference>
<feature type="domain" description="BON" evidence="3">
    <location>
        <begin position="147"/>
        <end position="215"/>
    </location>
</feature>
<gene>
    <name evidence="5" type="ORF">GCM10023205_69560</name>
</gene>
<dbReference type="Gene3D" id="3.10.580.10">
    <property type="entry name" value="CBS-domain"/>
    <property type="match status" value="1"/>
</dbReference>
<evidence type="ECO:0000259" key="4">
    <source>
        <dbReference type="PROSITE" id="PS51371"/>
    </source>
</evidence>
<dbReference type="RefSeq" id="WP_345679800.1">
    <property type="nucleotide sequence ID" value="NZ_BAABHS010000036.1"/>
</dbReference>
<evidence type="ECO:0000313" key="6">
    <source>
        <dbReference type="Proteomes" id="UP001500466"/>
    </source>
</evidence>
<keyword evidence="1 2" id="KW-0129">CBS domain</keyword>
<dbReference type="InterPro" id="IPR007055">
    <property type="entry name" value="BON_dom"/>
</dbReference>
<dbReference type="Pfam" id="PF04972">
    <property type="entry name" value="BON"/>
    <property type="match status" value="1"/>
</dbReference>
<evidence type="ECO:0000313" key="5">
    <source>
        <dbReference type="EMBL" id="GAA4988661.1"/>
    </source>
</evidence>
<organism evidence="5 6">
    <name type="scientific">Yinghuangia aomiensis</name>
    <dbReference type="NCBI Taxonomy" id="676205"/>
    <lineage>
        <taxon>Bacteria</taxon>
        <taxon>Bacillati</taxon>
        <taxon>Actinomycetota</taxon>
        <taxon>Actinomycetes</taxon>
        <taxon>Kitasatosporales</taxon>
        <taxon>Streptomycetaceae</taxon>
        <taxon>Yinghuangia</taxon>
    </lineage>
</organism>
<evidence type="ECO:0000256" key="2">
    <source>
        <dbReference type="PROSITE-ProRule" id="PRU00703"/>
    </source>
</evidence>
<dbReference type="Pfam" id="PF00571">
    <property type="entry name" value="CBS"/>
    <property type="match status" value="2"/>
</dbReference>